<dbReference type="GO" id="GO:0016301">
    <property type="term" value="F:kinase activity"/>
    <property type="evidence" value="ECO:0007669"/>
    <property type="project" value="UniProtKB-KW"/>
</dbReference>
<reference evidence="10 11" key="1">
    <citation type="submission" date="2019-08" db="EMBL/GenBank/DDBJ databases">
        <title>Bacterial whole genome sequence for Glaciihabitans sp. CHu50b-6-2.</title>
        <authorList>
            <person name="Jin L."/>
        </authorList>
    </citation>
    <scope>NUCLEOTIDE SEQUENCE [LARGE SCALE GENOMIC DNA]</scope>
    <source>
        <strain evidence="10 11">CHu50b-6-2</strain>
    </source>
</reference>
<dbReference type="GO" id="GO:0005524">
    <property type="term" value="F:ATP binding"/>
    <property type="evidence" value="ECO:0007669"/>
    <property type="project" value="UniProtKB-KW"/>
</dbReference>
<protein>
    <recommendedName>
        <fullName evidence="3">2-amino-4-hydroxy-6-hydroxymethyldihydropteridine diphosphokinase</fullName>
        <ecNumber evidence="3">2.7.6.3</ecNumber>
    </recommendedName>
</protein>
<evidence type="ECO:0000256" key="3">
    <source>
        <dbReference type="ARBA" id="ARBA00013253"/>
    </source>
</evidence>
<dbReference type="PANTHER" id="PTHR43071">
    <property type="entry name" value="2-AMINO-4-HYDROXY-6-HYDROXYMETHYLDIHYDROPTERIDINE PYROPHOSPHOKINASE"/>
    <property type="match status" value="1"/>
</dbReference>
<dbReference type="UniPathway" id="UPA00077">
    <property type="reaction ID" value="UER00155"/>
</dbReference>
<evidence type="ECO:0000256" key="6">
    <source>
        <dbReference type="ARBA" id="ARBA00022777"/>
    </source>
</evidence>
<organism evidence="10 11">
    <name type="scientific">Lacisediminihabitans profunda</name>
    <dbReference type="NCBI Taxonomy" id="2594790"/>
    <lineage>
        <taxon>Bacteria</taxon>
        <taxon>Bacillati</taxon>
        <taxon>Actinomycetota</taxon>
        <taxon>Actinomycetes</taxon>
        <taxon>Micrococcales</taxon>
        <taxon>Microbacteriaceae</taxon>
        <taxon>Lacisediminihabitans</taxon>
    </lineage>
</organism>
<dbReference type="SUPFAM" id="SSF55083">
    <property type="entry name" value="6-hydroxymethyl-7,8-dihydropterin pyrophosphokinase, HPPK"/>
    <property type="match status" value="1"/>
</dbReference>
<comment type="pathway">
    <text evidence="2">Cofactor biosynthesis; tetrahydrofolate biosynthesis; 2-amino-4-hydroxy-6-hydroxymethyl-7,8-dihydropteridine diphosphate from 7,8-dihydroneopterin triphosphate: step 4/4.</text>
</comment>
<feature type="domain" description="7,8-dihydro-6-hydroxymethylpterin-pyrophosphokinase" evidence="9">
    <location>
        <begin position="11"/>
        <end position="142"/>
    </location>
</feature>
<comment type="catalytic activity">
    <reaction evidence="1">
        <text>6-hydroxymethyl-7,8-dihydropterin + ATP = (7,8-dihydropterin-6-yl)methyl diphosphate + AMP + H(+)</text>
        <dbReference type="Rhea" id="RHEA:11412"/>
        <dbReference type="ChEBI" id="CHEBI:15378"/>
        <dbReference type="ChEBI" id="CHEBI:30616"/>
        <dbReference type="ChEBI" id="CHEBI:44841"/>
        <dbReference type="ChEBI" id="CHEBI:72950"/>
        <dbReference type="ChEBI" id="CHEBI:456215"/>
        <dbReference type="EC" id="2.7.6.3"/>
    </reaction>
</comment>
<dbReference type="Gene3D" id="3.30.70.560">
    <property type="entry name" value="7,8-Dihydro-6-hydroxymethylpterin-pyrophosphokinase HPPK"/>
    <property type="match status" value="1"/>
</dbReference>
<dbReference type="RefSeq" id="WP_147783565.1">
    <property type="nucleotide sequence ID" value="NZ_VRMG01000007.1"/>
</dbReference>
<accession>A0A5C8UPL6</accession>
<evidence type="ECO:0000256" key="8">
    <source>
        <dbReference type="ARBA" id="ARBA00022909"/>
    </source>
</evidence>
<evidence type="ECO:0000256" key="7">
    <source>
        <dbReference type="ARBA" id="ARBA00022840"/>
    </source>
</evidence>
<evidence type="ECO:0000313" key="10">
    <source>
        <dbReference type="EMBL" id="TXN30381.1"/>
    </source>
</evidence>
<evidence type="ECO:0000256" key="5">
    <source>
        <dbReference type="ARBA" id="ARBA00022741"/>
    </source>
</evidence>
<dbReference type="AlphaFoldDB" id="A0A5C8UPL6"/>
<keyword evidence="11" id="KW-1185">Reference proteome</keyword>
<dbReference type="CDD" id="cd00483">
    <property type="entry name" value="HPPK"/>
    <property type="match status" value="1"/>
</dbReference>
<comment type="caution">
    <text evidence="10">The sequence shown here is derived from an EMBL/GenBank/DDBJ whole genome shotgun (WGS) entry which is preliminary data.</text>
</comment>
<keyword evidence="6 10" id="KW-0418">Kinase</keyword>
<evidence type="ECO:0000256" key="1">
    <source>
        <dbReference type="ARBA" id="ARBA00000198"/>
    </source>
</evidence>
<dbReference type="GO" id="GO:0046656">
    <property type="term" value="P:folic acid biosynthetic process"/>
    <property type="evidence" value="ECO:0007669"/>
    <property type="project" value="UniProtKB-KW"/>
</dbReference>
<sequence length="187" mass="20586">MTRQRIVLPAVIALGSNLGDREANLRDAVREIGSLDGVIVTAVSGIVESHAVKPDGVDESSPNYLNAVVLVQSALHPDDLLDALNRIEAEHGRVREEHWGDRTLDLDIVAFDGLRRDDERLTLPHPRAWQRPFVLVPWLQADPDAELPGRGRVDALAAAVSPEVWAFDAASLNEQTTNSVNRERRGK</sequence>
<evidence type="ECO:0000259" key="9">
    <source>
        <dbReference type="Pfam" id="PF01288"/>
    </source>
</evidence>
<dbReference type="Pfam" id="PF01288">
    <property type="entry name" value="HPPK"/>
    <property type="match status" value="1"/>
</dbReference>
<dbReference type="EC" id="2.7.6.3" evidence="3"/>
<name>A0A5C8UPL6_9MICO</name>
<dbReference type="PANTHER" id="PTHR43071:SF1">
    <property type="entry name" value="2-AMINO-4-HYDROXY-6-HYDROXYMETHYLDIHYDROPTERIDINE PYROPHOSPHOKINASE"/>
    <property type="match status" value="1"/>
</dbReference>
<keyword evidence="8" id="KW-0289">Folate biosynthesis</keyword>
<dbReference type="GO" id="GO:0046654">
    <property type="term" value="P:tetrahydrofolate biosynthetic process"/>
    <property type="evidence" value="ECO:0007669"/>
    <property type="project" value="UniProtKB-UniPathway"/>
</dbReference>
<evidence type="ECO:0000256" key="4">
    <source>
        <dbReference type="ARBA" id="ARBA00022679"/>
    </source>
</evidence>
<evidence type="ECO:0000313" key="11">
    <source>
        <dbReference type="Proteomes" id="UP000321379"/>
    </source>
</evidence>
<keyword evidence="4 10" id="KW-0808">Transferase</keyword>
<keyword evidence="5" id="KW-0547">Nucleotide-binding</keyword>
<keyword evidence="7" id="KW-0067">ATP-binding</keyword>
<gene>
    <name evidence="10" type="primary">folK</name>
    <name evidence="10" type="ORF">FVP33_10260</name>
</gene>
<proteinExistence type="predicted"/>
<dbReference type="InterPro" id="IPR000550">
    <property type="entry name" value="Hppk"/>
</dbReference>
<dbReference type="NCBIfam" id="TIGR01498">
    <property type="entry name" value="folK"/>
    <property type="match status" value="1"/>
</dbReference>
<dbReference type="GO" id="GO:0003848">
    <property type="term" value="F:2-amino-4-hydroxy-6-hydroxymethyldihydropteridine diphosphokinase activity"/>
    <property type="evidence" value="ECO:0007669"/>
    <property type="project" value="UniProtKB-EC"/>
</dbReference>
<dbReference type="Proteomes" id="UP000321379">
    <property type="component" value="Unassembled WGS sequence"/>
</dbReference>
<dbReference type="InterPro" id="IPR035907">
    <property type="entry name" value="Hppk_sf"/>
</dbReference>
<dbReference type="EMBL" id="VRMG01000007">
    <property type="protein sequence ID" value="TXN30381.1"/>
    <property type="molecule type" value="Genomic_DNA"/>
</dbReference>
<evidence type="ECO:0000256" key="2">
    <source>
        <dbReference type="ARBA" id="ARBA00005051"/>
    </source>
</evidence>